<sequence length="45" mass="4900">MKKLKIILMGIMVVGILTLGLNPQGTENSTLEKYSVYRMADGNTG</sequence>
<dbReference type="EMBL" id="JAGDQJ010000033">
    <property type="protein sequence ID" value="MBO1627992.1"/>
    <property type="molecule type" value="Genomic_DNA"/>
</dbReference>
<name>A0ABS3P5A2_9BACI</name>
<organism evidence="1 2">
    <name type="scientific">Bacillus arachidis</name>
    <dbReference type="NCBI Taxonomy" id="2819290"/>
    <lineage>
        <taxon>Bacteria</taxon>
        <taxon>Bacillati</taxon>
        <taxon>Bacillota</taxon>
        <taxon>Bacilli</taxon>
        <taxon>Bacillales</taxon>
        <taxon>Bacillaceae</taxon>
        <taxon>Bacillus</taxon>
    </lineage>
</organism>
<reference evidence="1 2" key="1">
    <citation type="submission" date="2021-03" db="EMBL/GenBank/DDBJ databases">
        <title>Identification of novel Bacillus strains.</title>
        <authorList>
            <person name="Xiao Z."/>
            <person name="Li Y."/>
            <person name="Shen J."/>
        </authorList>
    </citation>
    <scope>NUCLEOTIDE SEQUENCE [LARGE SCALE GENOMIC DNA]</scope>
    <source>
        <strain evidence="1 2">SY8</strain>
    </source>
</reference>
<protein>
    <submittedName>
        <fullName evidence="1">Phr family secreted Rap phosphatase inhibitor</fullName>
    </submittedName>
</protein>
<dbReference type="GO" id="GO:0004864">
    <property type="term" value="F:protein phosphatase inhibitor activity"/>
    <property type="evidence" value="ECO:0007669"/>
    <property type="project" value="UniProtKB-KW"/>
</dbReference>
<dbReference type="InterPro" id="IPR030968">
    <property type="entry name" value="RapG/K_inhib"/>
</dbReference>
<proteinExistence type="predicted"/>
<evidence type="ECO:0000313" key="1">
    <source>
        <dbReference type="EMBL" id="MBO1627992.1"/>
    </source>
</evidence>
<dbReference type="RefSeq" id="WP_208019170.1">
    <property type="nucleotide sequence ID" value="NZ_JAGDQJ010000033.1"/>
</dbReference>
<accession>A0ABS3P5A2</accession>
<evidence type="ECO:0000313" key="2">
    <source>
        <dbReference type="Proteomes" id="UP000677611"/>
    </source>
</evidence>
<comment type="caution">
    <text evidence="1">The sequence shown here is derived from an EMBL/GenBank/DDBJ whole genome shotgun (WGS) entry which is preliminary data.</text>
</comment>
<keyword evidence="2" id="KW-1185">Reference proteome</keyword>
<dbReference type="NCBIfam" id="TIGR04429">
    <property type="entry name" value="Phr_nterm"/>
    <property type="match status" value="1"/>
</dbReference>
<keyword evidence="1" id="KW-0650">Protein phosphatase inhibitor</keyword>
<dbReference type="Proteomes" id="UP000677611">
    <property type="component" value="Unassembled WGS sequence"/>
</dbReference>
<gene>
    <name evidence="1" type="ORF">J4P90_22810</name>
</gene>